<protein>
    <submittedName>
        <fullName evidence="1">Uncharacterized protein</fullName>
    </submittedName>
</protein>
<organism evidence="1">
    <name type="scientific">marine metagenome</name>
    <dbReference type="NCBI Taxonomy" id="408172"/>
    <lineage>
        <taxon>unclassified sequences</taxon>
        <taxon>metagenomes</taxon>
        <taxon>ecological metagenomes</taxon>
    </lineage>
</organism>
<name>A0A383ABW9_9ZZZZ</name>
<accession>A0A383ABW9</accession>
<gene>
    <name evidence="1" type="ORF">METZ01_LOCUS457442</name>
</gene>
<proteinExistence type="predicted"/>
<dbReference type="EMBL" id="UINC01190430">
    <property type="protein sequence ID" value="SVE04588.1"/>
    <property type="molecule type" value="Genomic_DNA"/>
</dbReference>
<reference evidence="1" key="1">
    <citation type="submission" date="2018-05" db="EMBL/GenBank/DDBJ databases">
        <authorList>
            <person name="Lanie J.A."/>
            <person name="Ng W.-L."/>
            <person name="Kazmierczak K.M."/>
            <person name="Andrzejewski T.M."/>
            <person name="Davidsen T.M."/>
            <person name="Wayne K.J."/>
            <person name="Tettelin H."/>
            <person name="Glass J.I."/>
            <person name="Rusch D."/>
            <person name="Podicherti R."/>
            <person name="Tsui H.-C.T."/>
            <person name="Winkler M.E."/>
        </authorList>
    </citation>
    <scope>NUCLEOTIDE SEQUENCE</scope>
</reference>
<evidence type="ECO:0000313" key="1">
    <source>
        <dbReference type="EMBL" id="SVE04588.1"/>
    </source>
</evidence>
<feature type="non-terminal residue" evidence="1">
    <location>
        <position position="34"/>
    </location>
</feature>
<dbReference type="AlphaFoldDB" id="A0A383ABW9"/>
<sequence>MKAAAIYIPAQDWDAVDALPQAWGQPPTGWRYAK</sequence>